<dbReference type="Gene3D" id="2.10.60.10">
    <property type="entry name" value="CD59"/>
    <property type="match status" value="1"/>
</dbReference>
<dbReference type="GeneTree" id="ENSGT00390000002843"/>
<reference evidence="3" key="2">
    <citation type="submission" date="2025-09" db="UniProtKB">
        <authorList>
            <consortium name="Ensembl"/>
        </authorList>
    </citation>
    <scope>IDENTIFICATION</scope>
</reference>
<dbReference type="OMA" id="CAVSSQC"/>
<dbReference type="RefSeq" id="XP_051247594.1">
    <property type="nucleotide sequence ID" value="XM_051391634.1"/>
</dbReference>
<evidence type="ECO:0000313" key="3">
    <source>
        <dbReference type="Ensembl" id="ENSDLAP00005074994.1"/>
    </source>
</evidence>
<feature type="signal peptide" evidence="1">
    <location>
        <begin position="1"/>
        <end position="20"/>
    </location>
</feature>
<reference evidence="3" key="1">
    <citation type="submission" date="2025-08" db="UniProtKB">
        <authorList>
            <consortium name="Ensembl"/>
        </authorList>
    </citation>
    <scope>IDENTIFICATION</scope>
</reference>
<dbReference type="InterPro" id="IPR016054">
    <property type="entry name" value="LY6_UPA_recep-like"/>
</dbReference>
<dbReference type="Ensembl" id="ENSDLAT00005067941.1">
    <property type="protein sequence ID" value="ENSDLAP00005074994.1"/>
    <property type="gene ID" value="ENSDLAG00005029255.1"/>
</dbReference>
<dbReference type="Pfam" id="PF00021">
    <property type="entry name" value="UPAR_LY6"/>
    <property type="match status" value="1"/>
</dbReference>
<protein>
    <recommendedName>
        <fullName evidence="2">UPAR/Ly6 domain-containing protein</fullName>
    </recommendedName>
</protein>
<feature type="domain" description="UPAR/Ly6" evidence="2">
    <location>
        <begin position="21"/>
        <end position="103"/>
    </location>
</feature>
<dbReference type="AlphaFoldDB" id="A0A8P4GIP7"/>
<evidence type="ECO:0000259" key="2">
    <source>
        <dbReference type="Pfam" id="PF00021"/>
    </source>
</evidence>
<feature type="chain" id="PRO_5035894789" description="UPAR/Ly6 domain-containing protein" evidence="1">
    <location>
        <begin position="21"/>
        <end position="128"/>
    </location>
</feature>
<gene>
    <name evidence="3" type="primary">LOC127358493</name>
</gene>
<dbReference type="Proteomes" id="UP000694389">
    <property type="component" value="Unassembled WGS sequence"/>
</dbReference>
<proteinExistence type="predicted"/>
<keyword evidence="4" id="KW-1185">Reference proteome</keyword>
<keyword evidence="1" id="KW-0732">Signal</keyword>
<evidence type="ECO:0000313" key="4">
    <source>
        <dbReference type="Proteomes" id="UP000694389"/>
    </source>
</evidence>
<dbReference type="OrthoDB" id="8919691at2759"/>
<dbReference type="GeneID" id="127358493"/>
<dbReference type="CDD" id="cd00117">
    <property type="entry name" value="TFP"/>
    <property type="match status" value="1"/>
</dbReference>
<accession>A0A8P4GIP7</accession>
<dbReference type="InterPro" id="IPR045860">
    <property type="entry name" value="Snake_toxin-like_sf"/>
</dbReference>
<name>A0A8P4GIP7_DICLA</name>
<dbReference type="SUPFAM" id="SSF57302">
    <property type="entry name" value="Snake toxin-like"/>
    <property type="match status" value="1"/>
</dbReference>
<organism evidence="3 4">
    <name type="scientific">Dicentrarchus labrax</name>
    <name type="common">European seabass</name>
    <name type="synonym">Morone labrax</name>
    <dbReference type="NCBI Taxonomy" id="13489"/>
    <lineage>
        <taxon>Eukaryota</taxon>
        <taxon>Metazoa</taxon>
        <taxon>Chordata</taxon>
        <taxon>Craniata</taxon>
        <taxon>Vertebrata</taxon>
        <taxon>Euteleostomi</taxon>
        <taxon>Actinopterygii</taxon>
        <taxon>Neopterygii</taxon>
        <taxon>Teleostei</taxon>
        <taxon>Neoteleostei</taxon>
        <taxon>Acanthomorphata</taxon>
        <taxon>Eupercaria</taxon>
        <taxon>Moronidae</taxon>
        <taxon>Dicentrarchus</taxon>
    </lineage>
</organism>
<evidence type="ECO:0000256" key="1">
    <source>
        <dbReference type="SAM" id="SignalP"/>
    </source>
</evidence>
<sequence>MSRAQLLIVLLLCCLPLAACLTCYTCVFPSISPLDCFKFPQECPAGQRCLSSTAIGRRGALQVTMYEKSCAILSQCDVSGQKYASGLYFNYTNVCCDTDLCNGAASTAALSWGGLALCLLPTLTLLLA</sequence>